<keyword evidence="2" id="KW-0813">Transport</keyword>
<evidence type="ECO:0000256" key="7">
    <source>
        <dbReference type="ARBA" id="ARBA00023136"/>
    </source>
</evidence>
<keyword evidence="6 9" id="KW-1133">Transmembrane helix</keyword>
<evidence type="ECO:0000256" key="4">
    <source>
        <dbReference type="ARBA" id="ARBA00022692"/>
    </source>
</evidence>
<name>A0ABV7EPH8_9GAMM</name>
<feature type="transmembrane region" description="Helical" evidence="9">
    <location>
        <begin position="149"/>
        <end position="169"/>
    </location>
</feature>
<dbReference type="PANTHER" id="PTHR11795">
    <property type="entry name" value="BRANCHED-CHAIN AMINO ACID TRANSPORT SYSTEM PERMEASE PROTEIN LIVH"/>
    <property type="match status" value="1"/>
</dbReference>
<feature type="transmembrane region" description="Helical" evidence="9">
    <location>
        <begin position="56"/>
        <end position="78"/>
    </location>
</feature>
<evidence type="ECO:0000256" key="1">
    <source>
        <dbReference type="ARBA" id="ARBA00004429"/>
    </source>
</evidence>
<accession>A0ABV7EPH8</accession>
<dbReference type="InterPro" id="IPR001851">
    <property type="entry name" value="ABC_transp_permease"/>
</dbReference>
<evidence type="ECO:0000256" key="5">
    <source>
        <dbReference type="ARBA" id="ARBA00022970"/>
    </source>
</evidence>
<comment type="caution">
    <text evidence="10">The sequence shown here is derived from an EMBL/GenBank/DDBJ whole genome shotgun (WGS) entry which is preliminary data.</text>
</comment>
<gene>
    <name evidence="10" type="ORF">ACFOSU_11955</name>
</gene>
<evidence type="ECO:0000313" key="11">
    <source>
        <dbReference type="Proteomes" id="UP001595462"/>
    </source>
</evidence>
<feature type="transmembrane region" description="Helical" evidence="9">
    <location>
        <begin position="112"/>
        <end position="137"/>
    </location>
</feature>
<dbReference type="Pfam" id="PF02653">
    <property type="entry name" value="BPD_transp_2"/>
    <property type="match status" value="1"/>
</dbReference>
<dbReference type="EMBL" id="JBHRSS010000004">
    <property type="protein sequence ID" value="MFC3104599.1"/>
    <property type="molecule type" value="Genomic_DNA"/>
</dbReference>
<dbReference type="Proteomes" id="UP001595462">
    <property type="component" value="Unassembled WGS sequence"/>
</dbReference>
<evidence type="ECO:0000313" key="10">
    <source>
        <dbReference type="EMBL" id="MFC3104599.1"/>
    </source>
</evidence>
<dbReference type="CDD" id="cd06582">
    <property type="entry name" value="TM_PBP1_LivH_like"/>
    <property type="match status" value="1"/>
</dbReference>
<keyword evidence="4 9" id="KW-0812">Transmembrane</keyword>
<keyword evidence="3" id="KW-1003">Cell membrane</keyword>
<evidence type="ECO:0000256" key="3">
    <source>
        <dbReference type="ARBA" id="ARBA00022475"/>
    </source>
</evidence>
<dbReference type="RefSeq" id="WP_380689885.1">
    <property type="nucleotide sequence ID" value="NZ_JBHRSS010000004.1"/>
</dbReference>
<keyword evidence="5" id="KW-0029">Amino-acid transport</keyword>
<feature type="transmembrane region" description="Helical" evidence="9">
    <location>
        <begin position="241"/>
        <end position="264"/>
    </location>
</feature>
<feature type="transmembrane region" description="Helical" evidence="9">
    <location>
        <begin position="194"/>
        <end position="213"/>
    </location>
</feature>
<organism evidence="10 11">
    <name type="scientific">Salinisphaera aquimarina</name>
    <dbReference type="NCBI Taxonomy" id="2094031"/>
    <lineage>
        <taxon>Bacteria</taxon>
        <taxon>Pseudomonadati</taxon>
        <taxon>Pseudomonadota</taxon>
        <taxon>Gammaproteobacteria</taxon>
        <taxon>Salinisphaerales</taxon>
        <taxon>Salinisphaeraceae</taxon>
        <taxon>Salinisphaera</taxon>
    </lineage>
</organism>
<dbReference type="PANTHER" id="PTHR11795:SF442">
    <property type="entry name" value="ABC TRANSPORTER ATP-BINDING PROTEIN"/>
    <property type="match status" value="1"/>
</dbReference>
<feature type="transmembrane region" description="Helical" evidence="9">
    <location>
        <begin position="28"/>
        <end position="50"/>
    </location>
</feature>
<keyword evidence="7 9" id="KW-0472">Membrane</keyword>
<feature type="transmembrane region" description="Helical" evidence="9">
    <location>
        <begin position="276"/>
        <end position="304"/>
    </location>
</feature>
<evidence type="ECO:0000256" key="8">
    <source>
        <dbReference type="ARBA" id="ARBA00037998"/>
    </source>
</evidence>
<evidence type="ECO:0000256" key="6">
    <source>
        <dbReference type="ARBA" id="ARBA00022989"/>
    </source>
</evidence>
<comment type="similarity">
    <text evidence="8">Belongs to the binding-protein-dependent transport system permease family. LivHM subfamily.</text>
</comment>
<sequence length="342" mass="36291">MAGRIQARDEQDGAGARLRQVLDAYPHYLLLAVVAIAAFFAMPLSVWLSLTVAGLAMGLILFVVSSGMTLIFGLMGVLNLAHGAFITVGAYIGGSVFLMLVGWPPLAAVSHALLIFPAALATVAAAALLGVVFERVIIKPVYDDHLRQILVTVGGAIIISELIVAFWGAHEIPLPRPDSLRGSFVIGGVAFEKYRLFAVGAGLAIYWGMLAVIHKTRIGLLIRAGVENGEMVQALGYRIKLLFIAVFAAGAALGAFGGVLWGFYEELIHVGLGQQLLVDVIIVIIMGGLGSITGCFYSALVVGLLTNYMGFVAPTFSEFSSIVLMVLVLMWRPQGLIPVVKV</sequence>
<comment type="subcellular location">
    <subcellularLocation>
        <location evidence="1">Cell inner membrane</location>
        <topology evidence="1">Multi-pass membrane protein</topology>
    </subcellularLocation>
</comment>
<evidence type="ECO:0000256" key="2">
    <source>
        <dbReference type="ARBA" id="ARBA00022448"/>
    </source>
</evidence>
<reference evidence="11" key="1">
    <citation type="journal article" date="2019" name="Int. J. Syst. Evol. Microbiol.">
        <title>The Global Catalogue of Microorganisms (GCM) 10K type strain sequencing project: providing services to taxonomists for standard genome sequencing and annotation.</title>
        <authorList>
            <consortium name="The Broad Institute Genomics Platform"/>
            <consortium name="The Broad Institute Genome Sequencing Center for Infectious Disease"/>
            <person name="Wu L."/>
            <person name="Ma J."/>
        </authorList>
    </citation>
    <scope>NUCLEOTIDE SEQUENCE [LARGE SCALE GENOMIC DNA]</scope>
    <source>
        <strain evidence="11">KCTC 52640</strain>
    </source>
</reference>
<evidence type="ECO:0000256" key="9">
    <source>
        <dbReference type="SAM" id="Phobius"/>
    </source>
</evidence>
<keyword evidence="11" id="KW-1185">Reference proteome</keyword>
<feature type="transmembrane region" description="Helical" evidence="9">
    <location>
        <begin position="311"/>
        <end position="331"/>
    </location>
</feature>
<dbReference type="InterPro" id="IPR052157">
    <property type="entry name" value="BCAA_transport_permease"/>
</dbReference>
<proteinExistence type="inferred from homology"/>
<protein>
    <submittedName>
        <fullName evidence="10">Branched-chain amino acid ABC transporter permease</fullName>
    </submittedName>
</protein>
<feature type="transmembrane region" description="Helical" evidence="9">
    <location>
        <begin position="85"/>
        <end position="106"/>
    </location>
</feature>